<protein>
    <submittedName>
        <fullName evidence="1">Uncharacterized protein</fullName>
    </submittedName>
</protein>
<gene>
    <name evidence="1" type="ORF">AAIG11_02915</name>
</gene>
<sequence>MTYPDLLGQLKEEAVSCLSKMEIPFTIIKVNDEKNSLSGEQRIIRQQLDEHGKTVLLIAYF</sequence>
<dbReference type="Proteomes" id="UP001407405">
    <property type="component" value="Unassembled WGS sequence"/>
</dbReference>
<evidence type="ECO:0000313" key="2">
    <source>
        <dbReference type="Proteomes" id="UP001407405"/>
    </source>
</evidence>
<keyword evidence="2" id="KW-1185">Reference proteome</keyword>
<proteinExistence type="predicted"/>
<accession>A0ABU9VQI8</accession>
<name>A0ABU9VQI8_9CLOT</name>
<reference evidence="1 2" key="1">
    <citation type="submission" date="2024-04" db="EMBL/GenBank/DDBJ databases">
        <title>Genome sequencing and metabolic network reconstruction of aminoacids and betaine degradation by Anoxynatronum sibiricum.</title>
        <authorList>
            <person name="Detkova E.N."/>
            <person name="Boltjanskaja Y.V."/>
            <person name="Mardanov A.V."/>
            <person name="Kevbrin V."/>
        </authorList>
    </citation>
    <scope>NUCLEOTIDE SEQUENCE [LARGE SCALE GENOMIC DNA]</scope>
    <source>
        <strain evidence="1 2">Z-7981</strain>
    </source>
</reference>
<comment type="caution">
    <text evidence="1">The sequence shown here is derived from an EMBL/GenBank/DDBJ whole genome shotgun (WGS) entry which is preliminary data.</text>
</comment>
<evidence type="ECO:0000313" key="1">
    <source>
        <dbReference type="EMBL" id="MEN1759414.1"/>
    </source>
</evidence>
<dbReference type="RefSeq" id="WP_343184772.1">
    <property type="nucleotide sequence ID" value="NZ_JBCITM010000002.1"/>
</dbReference>
<dbReference type="EMBL" id="JBCITM010000002">
    <property type="protein sequence ID" value="MEN1759414.1"/>
    <property type="molecule type" value="Genomic_DNA"/>
</dbReference>
<organism evidence="1 2">
    <name type="scientific">Anoxynatronum sibiricum</name>
    <dbReference type="NCBI Taxonomy" id="210623"/>
    <lineage>
        <taxon>Bacteria</taxon>
        <taxon>Bacillati</taxon>
        <taxon>Bacillota</taxon>
        <taxon>Clostridia</taxon>
        <taxon>Eubacteriales</taxon>
        <taxon>Clostridiaceae</taxon>
        <taxon>Anoxynatronum</taxon>
    </lineage>
</organism>